<dbReference type="eggNOG" id="COG2200">
    <property type="taxonomic scope" value="Bacteria"/>
</dbReference>
<dbReference type="Proteomes" id="UP000001052">
    <property type="component" value="Chromosome"/>
</dbReference>
<dbReference type="eggNOG" id="COG2199">
    <property type="taxonomic scope" value="Bacteria"/>
</dbReference>
<dbReference type="InterPro" id="IPR046342">
    <property type="entry name" value="CBS_dom_sf"/>
</dbReference>
<dbReference type="PANTHER" id="PTHR33121:SF76">
    <property type="entry name" value="SIGNALING PROTEIN"/>
    <property type="match status" value="1"/>
</dbReference>
<dbReference type="InterPro" id="IPR001633">
    <property type="entry name" value="EAL_dom"/>
</dbReference>
<dbReference type="CDD" id="cd01949">
    <property type="entry name" value="GGDEF"/>
    <property type="match status" value="1"/>
</dbReference>
<dbReference type="InterPro" id="IPR029787">
    <property type="entry name" value="Nucleotide_cyclase"/>
</dbReference>
<dbReference type="AlphaFoldDB" id="C8WZK3"/>
<dbReference type="Gene3D" id="3.30.70.270">
    <property type="match status" value="1"/>
</dbReference>
<dbReference type="OrthoDB" id="9813903at2"/>
<dbReference type="STRING" id="485915.Dret_0176"/>
<evidence type="ECO:0000259" key="2">
    <source>
        <dbReference type="PROSITE" id="PS50887"/>
    </source>
</evidence>
<dbReference type="KEGG" id="drt:Dret_0176"/>
<reference evidence="3 4" key="2">
    <citation type="journal article" date="2010" name="Stand. Genomic Sci.">
        <title>Complete genome sequence of Desulfohalobium retbaense type strain (HR(100)).</title>
        <authorList>
            <person name="Spring S."/>
            <person name="Nolan M."/>
            <person name="Lapidus A."/>
            <person name="Glavina Del Rio T."/>
            <person name="Copeland A."/>
            <person name="Tice H."/>
            <person name="Cheng J.F."/>
            <person name="Lucas S."/>
            <person name="Land M."/>
            <person name="Chen F."/>
            <person name="Bruce D."/>
            <person name="Goodwin L."/>
            <person name="Pitluck S."/>
            <person name="Ivanova N."/>
            <person name="Mavromatis K."/>
            <person name="Mikhailova N."/>
            <person name="Pati A."/>
            <person name="Chen A."/>
            <person name="Palaniappan K."/>
            <person name="Hauser L."/>
            <person name="Chang Y.J."/>
            <person name="Jeffries C.D."/>
            <person name="Munk C."/>
            <person name="Kiss H."/>
            <person name="Chain P."/>
            <person name="Han C."/>
            <person name="Brettin T."/>
            <person name="Detter J.C."/>
            <person name="Schuler E."/>
            <person name="Goker M."/>
            <person name="Rohde M."/>
            <person name="Bristow J."/>
            <person name="Eisen J.A."/>
            <person name="Markowitz V."/>
            <person name="Hugenholtz P."/>
            <person name="Kyrpides N.C."/>
            <person name="Klenk H.P."/>
        </authorList>
    </citation>
    <scope>NUCLEOTIDE SEQUENCE [LARGE SCALE GENOMIC DNA]</scope>
    <source>
        <strain evidence="3 4">DSM 5692</strain>
    </source>
</reference>
<evidence type="ECO:0000259" key="1">
    <source>
        <dbReference type="PROSITE" id="PS50883"/>
    </source>
</evidence>
<dbReference type="Pfam" id="PF00990">
    <property type="entry name" value="GGDEF"/>
    <property type="match status" value="1"/>
</dbReference>
<dbReference type="InterPro" id="IPR000644">
    <property type="entry name" value="CBS_dom"/>
</dbReference>
<dbReference type="PANTHER" id="PTHR33121">
    <property type="entry name" value="CYCLIC DI-GMP PHOSPHODIESTERASE PDEF"/>
    <property type="match status" value="1"/>
</dbReference>
<dbReference type="Pfam" id="PF00571">
    <property type="entry name" value="CBS"/>
    <property type="match status" value="2"/>
</dbReference>
<dbReference type="InterPro" id="IPR043128">
    <property type="entry name" value="Rev_trsase/Diguanyl_cyclase"/>
</dbReference>
<name>C8WZK3_DESRD</name>
<sequence length="786" mass="86218">MIHLTGAESGVPGAIPAHEASFLQRQALELMHLSDFPPTQPRAGEQEETVEPFGTILGRCRGSKGAHLVVLQEKALSLLGSLYGQDVLEAALQRVEHVLRRSANTFAPPPNPPAGLIRFEAGEYIVVWNVPEAASWIEDAAFVLRMALQKELQHLFVQSLGKQAHVRSGQASETCGRGRTWERTFYQALDAARSRCSVTSNLENLSLMREFELLVAGRTVEAHFQPIVSLVTGQTLGWEALSRGPEGSPFRSPQFMFDFAEESDSLFALERACRARAIAECGPLQKGQKLFLNIHPRTMLDPNFTPGQTKRLLANTGLAPDDVVFEITERHSVKDFGLFHKALDHYRSQGFKVAVDDAGAGYAGLWSIAQLRPDYIKVDMSLVQGVAHDPVRRALMETFVAFADKVGARVIAEGIENHTDLSSLTAMGVHCGQGFLFARPAAPRPEPANVMDNLAAPVPKLHTGCRIPLANLVDPVMQVDQSASVEDVRLLMKEQKPLASVVVVHRERPVGLIMSHHLDRHLASRYGVALYSKRPVTNLMDGQALIVDENEAVERVAQLAMGRERFKAYDDIIVTRHGRLLGVVSVQQMIDAMAQAQVEMAKGANPLTGLPGNVALEQEIETRMARHDPTAIVYADLDNFKVYNDTYGFKQGDEVIQLLAKILVWAGKRHGAEGSFVGHIGGDDFVLLAHPDQVERICTGVVRCFGRAVRGYYTQQDRTQGCTRGVGRDGSVACFPLVAVSLGVVFCHGPCPMQVLSERAAEIKHYAKTYSGNNYVLDRRGVLGEG</sequence>
<evidence type="ECO:0000313" key="4">
    <source>
        <dbReference type="Proteomes" id="UP000001052"/>
    </source>
</evidence>
<accession>C8WZK3</accession>
<evidence type="ECO:0000313" key="3">
    <source>
        <dbReference type="EMBL" id="ACV67478.1"/>
    </source>
</evidence>
<dbReference type="HOGENOM" id="CLU_015702_2_0_7"/>
<dbReference type="SUPFAM" id="SSF54631">
    <property type="entry name" value="CBS-domain pair"/>
    <property type="match status" value="1"/>
</dbReference>
<dbReference type="eggNOG" id="COG0517">
    <property type="taxonomic scope" value="Bacteria"/>
</dbReference>
<dbReference type="RefSeq" id="WP_015750637.1">
    <property type="nucleotide sequence ID" value="NC_013223.1"/>
</dbReference>
<dbReference type="SMART" id="SM00267">
    <property type="entry name" value="GGDEF"/>
    <property type="match status" value="1"/>
</dbReference>
<protein>
    <submittedName>
        <fullName evidence="3">Diguanylate cyclase/phosphodiesterase</fullName>
    </submittedName>
</protein>
<keyword evidence="4" id="KW-1185">Reference proteome</keyword>
<dbReference type="CDD" id="cd04598">
    <property type="entry name" value="CBS_pair_GGDEF_EAL"/>
    <property type="match status" value="1"/>
</dbReference>
<dbReference type="InterPro" id="IPR050706">
    <property type="entry name" value="Cyclic-di-GMP_PDE-like"/>
</dbReference>
<feature type="domain" description="EAL" evidence="1">
    <location>
        <begin position="204"/>
        <end position="454"/>
    </location>
</feature>
<dbReference type="PROSITE" id="PS50887">
    <property type="entry name" value="GGDEF"/>
    <property type="match status" value="1"/>
</dbReference>
<reference evidence="4" key="1">
    <citation type="submission" date="2009-09" db="EMBL/GenBank/DDBJ databases">
        <title>The complete chromosome of Desulfohalobium retbaense DSM 5692.</title>
        <authorList>
            <consortium name="US DOE Joint Genome Institute (JGI-PGF)"/>
            <person name="Lucas S."/>
            <person name="Copeland A."/>
            <person name="Lapidus A."/>
            <person name="Glavina del Rio T."/>
            <person name="Dalin E."/>
            <person name="Tice H."/>
            <person name="Bruce D."/>
            <person name="Goodwin L."/>
            <person name="Pitluck S."/>
            <person name="Kyrpides N."/>
            <person name="Mavromatis K."/>
            <person name="Ivanova N."/>
            <person name="Mikhailova N."/>
            <person name="Munk A.C."/>
            <person name="Brettin T."/>
            <person name="Detter J.C."/>
            <person name="Han C."/>
            <person name="Tapia R."/>
            <person name="Larimer F."/>
            <person name="Land M."/>
            <person name="Hauser L."/>
            <person name="Markowitz V."/>
            <person name="Cheng J.-F."/>
            <person name="Hugenholtz P."/>
            <person name="Woyke T."/>
            <person name="Wu D."/>
            <person name="Spring S."/>
            <person name="Klenk H.-P."/>
            <person name="Eisen J.A."/>
        </authorList>
    </citation>
    <scope>NUCLEOTIDE SEQUENCE [LARGE SCALE GENOMIC DNA]</scope>
    <source>
        <strain evidence="4">DSM 5692</strain>
    </source>
</reference>
<dbReference type="Gene3D" id="3.10.580.10">
    <property type="entry name" value="CBS-domain"/>
    <property type="match status" value="1"/>
</dbReference>
<dbReference type="SUPFAM" id="SSF141868">
    <property type="entry name" value="EAL domain-like"/>
    <property type="match status" value="1"/>
</dbReference>
<dbReference type="GO" id="GO:0071111">
    <property type="term" value="F:cyclic-guanylate-specific phosphodiesterase activity"/>
    <property type="evidence" value="ECO:0007669"/>
    <property type="project" value="InterPro"/>
</dbReference>
<organism evidence="3 4">
    <name type="scientific">Desulfohalobium retbaense (strain ATCC 49708 / DSM 5692 / JCM 16813 / HR100)</name>
    <dbReference type="NCBI Taxonomy" id="485915"/>
    <lineage>
        <taxon>Bacteria</taxon>
        <taxon>Pseudomonadati</taxon>
        <taxon>Thermodesulfobacteriota</taxon>
        <taxon>Desulfovibrionia</taxon>
        <taxon>Desulfovibrionales</taxon>
        <taxon>Desulfohalobiaceae</taxon>
        <taxon>Desulfohalobium</taxon>
    </lineage>
</organism>
<dbReference type="Gene3D" id="3.20.20.450">
    <property type="entry name" value="EAL domain"/>
    <property type="match status" value="1"/>
</dbReference>
<feature type="domain" description="GGDEF" evidence="2">
    <location>
        <begin position="628"/>
        <end position="780"/>
    </location>
</feature>
<dbReference type="NCBIfam" id="TIGR00254">
    <property type="entry name" value="GGDEF"/>
    <property type="match status" value="1"/>
</dbReference>
<dbReference type="InterPro" id="IPR035919">
    <property type="entry name" value="EAL_sf"/>
</dbReference>
<dbReference type="SUPFAM" id="SSF55073">
    <property type="entry name" value="Nucleotide cyclase"/>
    <property type="match status" value="1"/>
</dbReference>
<dbReference type="PROSITE" id="PS50883">
    <property type="entry name" value="EAL"/>
    <property type="match status" value="1"/>
</dbReference>
<gene>
    <name evidence="3" type="ordered locus">Dret_0176</name>
</gene>
<dbReference type="EMBL" id="CP001734">
    <property type="protein sequence ID" value="ACV67478.1"/>
    <property type="molecule type" value="Genomic_DNA"/>
</dbReference>
<dbReference type="SMART" id="SM00052">
    <property type="entry name" value="EAL"/>
    <property type="match status" value="1"/>
</dbReference>
<proteinExistence type="predicted"/>
<dbReference type="CDD" id="cd01948">
    <property type="entry name" value="EAL"/>
    <property type="match status" value="1"/>
</dbReference>
<dbReference type="Pfam" id="PF00563">
    <property type="entry name" value="EAL"/>
    <property type="match status" value="1"/>
</dbReference>
<dbReference type="InterPro" id="IPR000160">
    <property type="entry name" value="GGDEF_dom"/>
</dbReference>